<dbReference type="AlphaFoldDB" id="A0A8H3ZS42"/>
<accession>A0A8H3ZS42</accession>
<comment type="caution">
    <text evidence="2">The sequence shown here is derived from an EMBL/GenBank/DDBJ whole genome shotgun (WGS) entry which is preliminary data.</text>
</comment>
<feature type="transmembrane region" description="Helical" evidence="1">
    <location>
        <begin position="208"/>
        <end position="227"/>
    </location>
</feature>
<dbReference type="EMBL" id="WOWK01000007">
    <property type="protein sequence ID" value="KAF0330489.1"/>
    <property type="molecule type" value="Genomic_DNA"/>
</dbReference>
<keyword evidence="1" id="KW-1133">Transmembrane helix</keyword>
<evidence type="ECO:0000313" key="3">
    <source>
        <dbReference type="Proteomes" id="UP000434172"/>
    </source>
</evidence>
<gene>
    <name evidence="2" type="ORF">GQ607_002368</name>
</gene>
<organism evidence="2 3">
    <name type="scientific">Colletotrichum asianum</name>
    <dbReference type="NCBI Taxonomy" id="702518"/>
    <lineage>
        <taxon>Eukaryota</taxon>
        <taxon>Fungi</taxon>
        <taxon>Dikarya</taxon>
        <taxon>Ascomycota</taxon>
        <taxon>Pezizomycotina</taxon>
        <taxon>Sordariomycetes</taxon>
        <taxon>Hypocreomycetidae</taxon>
        <taxon>Glomerellales</taxon>
        <taxon>Glomerellaceae</taxon>
        <taxon>Colletotrichum</taxon>
        <taxon>Colletotrichum gloeosporioides species complex</taxon>
    </lineage>
</organism>
<keyword evidence="1" id="KW-0472">Membrane</keyword>
<evidence type="ECO:0000256" key="1">
    <source>
        <dbReference type="SAM" id="Phobius"/>
    </source>
</evidence>
<keyword evidence="3" id="KW-1185">Reference proteome</keyword>
<name>A0A8H3ZS42_9PEZI</name>
<feature type="transmembrane region" description="Helical" evidence="1">
    <location>
        <begin position="37"/>
        <end position="58"/>
    </location>
</feature>
<feature type="transmembrane region" description="Helical" evidence="1">
    <location>
        <begin position="6"/>
        <end position="25"/>
    </location>
</feature>
<sequence>MEPSGLAVAITFVFFNTVAQIGLTWRYHPKLSAESPLHNILVCSQHCLGLASYLAFVAVWCTRNSEPNSLWPTLVLAQPIYLSTVQAMLEIRSWFVTNAYGKMAVAWLVSIAIQAVLTVGGYLAEHYTYRCQLFTGSSLLVVSSIGVASFVGARKNMHAFLSIMDCTDGFGGIRDFNRIQCILKWLWLPGLFYILVPMAAAIDNAKKSYLVAYFMTLPWEATLLYYHRIAGRSNPNRDTTQPLSSPATLSSA</sequence>
<protein>
    <submittedName>
        <fullName evidence="2">Uncharacterized protein</fullName>
    </submittedName>
</protein>
<dbReference type="Proteomes" id="UP000434172">
    <property type="component" value="Unassembled WGS sequence"/>
</dbReference>
<proteinExistence type="predicted"/>
<feature type="transmembrane region" description="Helical" evidence="1">
    <location>
        <begin position="103"/>
        <end position="124"/>
    </location>
</feature>
<evidence type="ECO:0000313" key="2">
    <source>
        <dbReference type="EMBL" id="KAF0330489.1"/>
    </source>
</evidence>
<reference evidence="2 3" key="1">
    <citation type="submission" date="2019-12" db="EMBL/GenBank/DDBJ databases">
        <title>A genome sequence resource for the geographically widespread anthracnose pathogen Colletotrichum asianum.</title>
        <authorList>
            <person name="Meng Y."/>
        </authorList>
    </citation>
    <scope>NUCLEOTIDE SEQUENCE [LARGE SCALE GENOMIC DNA]</scope>
    <source>
        <strain evidence="2 3">ICMP 18580</strain>
    </source>
</reference>
<feature type="transmembrane region" description="Helical" evidence="1">
    <location>
        <begin position="136"/>
        <end position="153"/>
    </location>
</feature>
<keyword evidence="1" id="KW-0812">Transmembrane</keyword>
<dbReference type="OrthoDB" id="4851799at2759"/>
<feature type="transmembrane region" description="Helical" evidence="1">
    <location>
        <begin position="182"/>
        <end position="202"/>
    </location>
</feature>